<dbReference type="SMART" id="SM00913">
    <property type="entry name" value="IBN_N"/>
    <property type="match status" value="1"/>
</dbReference>
<organism evidence="6">
    <name type="scientific">Lepeophtheirus salmonis</name>
    <name type="common">Salmon louse</name>
    <name type="synonym">Caligus salmonis</name>
    <dbReference type="NCBI Taxonomy" id="72036"/>
    <lineage>
        <taxon>Eukaryota</taxon>
        <taxon>Metazoa</taxon>
        <taxon>Ecdysozoa</taxon>
        <taxon>Arthropoda</taxon>
        <taxon>Crustacea</taxon>
        <taxon>Multicrustacea</taxon>
        <taxon>Hexanauplia</taxon>
        <taxon>Copepoda</taxon>
        <taxon>Siphonostomatoida</taxon>
        <taxon>Caligidae</taxon>
        <taxon>Lepeophtheirus</taxon>
    </lineage>
</organism>
<evidence type="ECO:0000256" key="1">
    <source>
        <dbReference type="ARBA" id="ARBA00004123"/>
    </source>
</evidence>
<evidence type="ECO:0000256" key="2">
    <source>
        <dbReference type="ARBA" id="ARBA00007991"/>
    </source>
</evidence>
<gene>
    <name evidence="6" type="primary">zgc:91897</name>
</gene>
<dbReference type="Pfam" id="PF03810">
    <property type="entry name" value="IBN_N"/>
    <property type="match status" value="1"/>
</dbReference>
<dbReference type="InterPro" id="IPR011989">
    <property type="entry name" value="ARM-like"/>
</dbReference>
<evidence type="ECO:0000256" key="4">
    <source>
        <dbReference type="ARBA" id="ARBA00023242"/>
    </source>
</evidence>
<dbReference type="PANTHER" id="PTHR10997:SF7">
    <property type="entry name" value="IMPORTIN-11"/>
    <property type="match status" value="1"/>
</dbReference>
<evidence type="ECO:0000256" key="3">
    <source>
        <dbReference type="ARBA" id="ARBA00022448"/>
    </source>
</evidence>
<protein>
    <submittedName>
        <fullName evidence="6">Zgc:91897 [Danio rerio]</fullName>
    </submittedName>
</protein>
<dbReference type="Gene3D" id="1.25.10.10">
    <property type="entry name" value="Leucine-rich Repeat Variant"/>
    <property type="match status" value="1"/>
</dbReference>
<dbReference type="AlphaFoldDB" id="A0A0K2VBN2"/>
<dbReference type="Pfam" id="PF25758">
    <property type="entry name" value="TPR_IPO11"/>
    <property type="match status" value="1"/>
</dbReference>
<reference evidence="6" key="1">
    <citation type="submission" date="2014-05" db="EMBL/GenBank/DDBJ databases">
        <authorList>
            <person name="Chronopoulou M."/>
        </authorList>
    </citation>
    <scope>NUCLEOTIDE SEQUENCE</scope>
    <source>
        <tissue evidence="6">Whole organism</tissue>
    </source>
</reference>
<dbReference type="PROSITE" id="PS50166">
    <property type="entry name" value="IMPORTIN_B_NT"/>
    <property type="match status" value="1"/>
</dbReference>
<comment type="subcellular location">
    <subcellularLocation>
        <location evidence="1">Nucleus</location>
    </subcellularLocation>
</comment>
<name>A0A0K2VBN2_LEPSM</name>
<keyword evidence="4" id="KW-0539">Nucleus</keyword>
<dbReference type="EMBL" id="HACA01030354">
    <property type="protein sequence ID" value="CDW47715.1"/>
    <property type="molecule type" value="Transcribed_RNA"/>
</dbReference>
<accession>A0A0K2VBN2</accession>
<evidence type="ECO:0000313" key="6">
    <source>
        <dbReference type="EMBL" id="CDW47715.1"/>
    </source>
</evidence>
<feature type="domain" description="Importin N-terminal" evidence="5">
    <location>
        <begin position="29"/>
        <end position="102"/>
    </location>
</feature>
<keyword evidence="3" id="KW-0813">Transport</keyword>
<proteinExistence type="inferred from homology"/>
<dbReference type="InterPro" id="IPR058669">
    <property type="entry name" value="TPR_IPO7/11-like"/>
</dbReference>
<sequence length="972" mass="111257">MDFNELSRQTYAALQNASTQNDPELLKSAEDTLRCFEEIPGFHVVLLEVIKDTNGSPVPLRWQAVLYLKNGVDRYWRRVSSLRISDEEKQSLRKGFLELFHEPISPIALQIAVLIGKIARIDVPKEWPELLPALSDRVQSQEPLVQHRALLVLYHTIKSLSTKRLPIDVQTFYDTVEKILPFALRLWEVHHSNFVQQASNSPCDENAVLSSLEKSILSIKVIRKCLVYGIKDLKNNNLAMKFLSSIHTSAKLTLEIRNSRGSCDLLEKYAILYMKIMKDVQECHPFSFIPVLKQSLEFVCSLIFTDQGAPYVFPRFVIFCLNFIKQVLLCTYYRLPETEGEVASQIIQKFFDVASVTEIYKRLISKFLPLSAEDLNLWDRDPEEYACEDGGDSWKYSYRPCCEALFLTFFNQYCDILAPLLTGLAKEVSLSPTLPSDLQGILYKDAVYNAIGLSPFDLYEEIDFDNWLQNCLERELTIGDPNYRIIRRRTAWLIGRWSGVRLSPEMRPKVYRILLPLLRPEEDMVVRLTTCKSLKVIMDDFDFSVDEFEPFCGVVFEELFRLLKEVQECDTKLCVLNVLAYVIERIGVTIRPYCYELLRYLPSLWEDSSAHDMLRCSILSALVHIVQGLGTICEVLLPTFIGPIIQLSTDLKENSHVYLLEDGLELWLTVLNNSKELSSTLSSLALNIPPLLQLGSENLRTILYILSSYVLLSPTKFLHSFGKEINSILTDQIMDLQDEGVLIIYRLVELVIKTCPPSSSSIYYFKSLIVSSLKAIHNASHSYSMLMSCELSILSRLILCYPKEFGDFSIELARELNQPHEKVTGQILDHWLEKMDLMWASEEKKLLALALCSLLTSGSPVVLDRIYMIFLNVTSALNDVTKPDNNGGFVDTLVMSNPCQTDDGDNAEYETEHEARKRRLASCDSVHSVDLREYFQTQLAGLYQQIGQSRYSEMIENIDVETKANMKEFVTI</sequence>
<dbReference type="GO" id="GO:0006606">
    <property type="term" value="P:protein import into nucleus"/>
    <property type="evidence" value="ECO:0007669"/>
    <property type="project" value="TreeGrafter"/>
</dbReference>
<dbReference type="GO" id="GO:0031267">
    <property type="term" value="F:small GTPase binding"/>
    <property type="evidence" value="ECO:0007669"/>
    <property type="project" value="InterPro"/>
</dbReference>
<dbReference type="SUPFAM" id="SSF48371">
    <property type="entry name" value="ARM repeat"/>
    <property type="match status" value="1"/>
</dbReference>
<dbReference type="GO" id="GO:0005829">
    <property type="term" value="C:cytosol"/>
    <property type="evidence" value="ECO:0007669"/>
    <property type="project" value="TreeGrafter"/>
</dbReference>
<dbReference type="GO" id="GO:0005635">
    <property type="term" value="C:nuclear envelope"/>
    <property type="evidence" value="ECO:0007669"/>
    <property type="project" value="TreeGrafter"/>
</dbReference>
<dbReference type="InterPro" id="IPR001494">
    <property type="entry name" value="Importin-beta_N"/>
</dbReference>
<dbReference type="PANTHER" id="PTHR10997">
    <property type="entry name" value="IMPORTIN-7, 8, 11"/>
    <property type="match status" value="1"/>
</dbReference>
<dbReference type="InterPro" id="IPR016024">
    <property type="entry name" value="ARM-type_fold"/>
</dbReference>
<comment type="similarity">
    <text evidence="2">Belongs to the importin beta family.</text>
</comment>
<dbReference type="OrthoDB" id="361693at2759"/>
<evidence type="ECO:0000259" key="5">
    <source>
        <dbReference type="PROSITE" id="PS50166"/>
    </source>
</evidence>